<dbReference type="Pfam" id="PF19077">
    <property type="entry name" value="Big_13"/>
    <property type="match status" value="2"/>
</dbReference>
<dbReference type="InterPro" id="IPR044016">
    <property type="entry name" value="Big_13"/>
</dbReference>
<gene>
    <name evidence="2" type="ORF">J1784_01785</name>
</gene>
<accession>A0ABS6LAE1</accession>
<dbReference type="RefSeq" id="WP_217147769.1">
    <property type="nucleotide sequence ID" value="NZ_JAFMOY010000098.1"/>
</dbReference>
<evidence type="ECO:0000313" key="3">
    <source>
        <dbReference type="Proteomes" id="UP000739284"/>
    </source>
</evidence>
<proteinExistence type="predicted"/>
<protein>
    <recommendedName>
        <fullName evidence="1">Bacterial Ig-like domain-containing protein</fullName>
    </recommendedName>
</protein>
<evidence type="ECO:0000259" key="1">
    <source>
        <dbReference type="Pfam" id="PF19077"/>
    </source>
</evidence>
<feature type="domain" description="Bacterial Ig-like" evidence="1">
    <location>
        <begin position="385"/>
        <end position="465"/>
    </location>
</feature>
<organism evidence="2 3">
    <name type="scientific">Rahnella ecdela</name>
    <dbReference type="NCBI Taxonomy" id="2816250"/>
    <lineage>
        <taxon>Bacteria</taxon>
        <taxon>Pseudomonadati</taxon>
        <taxon>Pseudomonadota</taxon>
        <taxon>Gammaproteobacteria</taxon>
        <taxon>Enterobacterales</taxon>
        <taxon>Yersiniaceae</taxon>
        <taxon>Rahnella</taxon>
    </lineage>
</organism>
<dbReference type="Proteomes" id="UP000739284">
    <property type="component" value="Unassembled WGS sequence"/>
</dbReference>
<comment type="caution">
    <text evidence="2">The sequence shown here is derived from an EMBL/GenBank/DDBJ whole genome shotgun (WGS) entry which is preliminary data.</text>
</comment>
<evidence type="ECO:0000313" key="2">
    <source>
        <dbReference type="EMBL" id="MBU9843762.1"/>
    </source>
</evidence>
<keyword evidence="3" id="KW-1185">Reference proteome</keyword>
<name>A0ABS6LAE1_9GAMM</name>
<dbReference type="NCBIfam" id="NF033510">
    <property type="entry name" value="Ca_tandemer"/>
    <property type="match status" value="2"/>
</dbReference>
<feature type="domain" description="Bacterial Ig-like" evidence="1">
    <location>
        <begin position="157"/>
        <end position="239"/>
    </location>
</feature>
<reference evidence="2 3" key="1">
    <citation type="submission" date="2021-03" db="EMBL/GenBank/DDBJ databases">
        <title>Five novel Rahnella species.</title>
        <authorList>
            <person name="Brady C."/>
            <person name="Asselin J."/>
            <person name="Beer S."/>
            <person name="Bruberg M.B."/>
            <person name="Crampton B."/>
            <person name="Venter S."/>
            <person name="Arnold D."/>
            <person name="Denman S."/>
        </authorList>
    </citation>
    <scope>NUCLEOTIDE SEQUENCE [LARGE SCALE GENOMIC DNA]</scope>
    <source>
        <strain evidence="2 3">FRB 231</strain>
    </source>
</reference>
<dbReference type="EMBL" id="JAFMOY010000098">
    <property type="protein sequence ID" value="MBU9843762.1"/>
    <property type="molecule type" value="Genomic_DNA"/>
</dbReference>
<sequence>MQTSELISSQSINGNSLVPTPAEPGVINIDAVTDDVGATTGVVNNFGYTDDLKPTLSGFVAPELSGTVIQFFINTIPAGFAEVQADGSWSFTPAKLLEPGHEYIFQTVVQDSATDAVAVSLPYTIYTTDLDADDVVAPQHATDLVLIDDTNAFNIEIQNDKSTHDNTPTYTGKAEAGSTVIISDNGKIIGSATVSEEGNWSFTPESALVDGSHIFTTVVVDSAGNKSDESAALHFTIDTGHSEFYVTDAYTADPVHGSVMNLENGESAFYSVNNVANWLTHINLHVGNPDNGDVTSTLYIDGKMVSSKVVIPDANGNYGVGYSNDWGDSIYLGTHEFVVVFDQGGNSTSFSYQVQPDAIDTVAPDAYYSRLINWDGEGHMNWFETSDNTTNKNVLTFSGKGVEQHTTLFFYDNGIEIGSTTSDRGTWSFTADEPFANGNHSLTVVVVDPAGNSSEASKAVNFTVDAHESVTSDEPSLIVDTLDINVPAALGNASIEDGHIHLGRGSVDKAQVSLDDILNGGKESLMFLDGKIQVAVHGDVGDTLVLNESDMQVTTWEEHDLTINNVDYDLYRVVDSNIELLVEHGVNFEHH</sequence>